<sequence length="601" mass="65289">MPMVTVTVGVDTYLLGEVQTVLDPITNDSEYIPATLMDLDVKLSSFEEDDVWTKNFLTALIIPRSRPKPPGVGQALLYHIPDDADIPIGPYIIHSYSGRAFSVYRLFNDTSDAFIGGVLPSRASRFQWYSSTNLVPIPSSLYNKSSSASKPLAGLRFGVKDAIDVAGLQTGVGSKCYRDFYSVKETTAPCIQYLISAGAVLVGKLRCCQWCDGQDPLERLEEFTPLNPRGDGFQKPSSSSSGSASACASYSWLDFTVGTDTGGSIRHPAGVNGVYGIRPSLGLVQSAGLICTALMDTVGVFTRSAKTAELVTPILAGGTMEVSAGSSFPRNNATTTKRFKLLYAVMPHQEATTSSLAFFPSQKPNPETSAQRLMSAFTERLENYLGCTRTPICIYDLWTETHPKGTASDLVEATSRLYNDIVYGTMWRDVVGPFLREYVSAYGQEPFIEPVTRARLESGASLSSDELHSAIATFHVYAKWLNETLLPGPTDSQEIPLLIYPQSVGHPQYRDEVSIPRKERTSPKFSVYSISYCSGCPDVTVPIGEVAFTSKFTGSKKYLPVAVSLLVPRGMDLALLGLLSGLESAGIIQPVDCGSRTFRDV</sequence>
<dbReference type="EMBL" id="JARVKF010000246">
    <property type="protein sequence ID" value="KAK9420300.1"/>
    <property type="molecule type" value="Genomic_DNA"/>
</dbReference>
<name>A0ABR2V1E6_9PEZI</name>
<dbReference type="Pfam" id="PF01425">
    <property type="entry name" value="Amidase"/>
    <property type="match status" value="1"/>
</dbReference>
<dbReference type="SUPFAM" id="SSF75304">
    <property type="entry name" value="Amidase signature (AS) enzymes"/>
    <property type="match status" value="1"/>
</dbReference>
<protein>
    <recommendedName>
        <fullName evidence="1">Amidase domain-containing protein</fullName>
    </recommendedName>
</protein>
<dbReference type="InterPro" id="IPR023631">
    <property type="entry name" value="Amidase_dom"/>
</dbReference>
<evidence type="ECO:0000313" key="3">
    <source>
        <dbReference type="Proteomes" id="UP001408356"/>
    </source>
</evidence>
<keyword evidence="3" id="KW-1185">Reference proteome</keyword>
<evidence type="ECO:0000313" key="2">
    <source>
        <dbReference type="EMBL" id="KAK9420300.1"/>
    </source>
</evidence>
<dbReference type="Gene3D" id="3.90.1300.10">
    <property type="entry name" value="Amidase signature (AS) domain"/>
    <property type="match status" value="1"/>
</dbReference>
<comment type="caution">
    <text evidence="2">The sequence shown here is derived from an EMBL/GenBank/DDBJ whole genome shotgun (WGS) entry which is preliminary data.</text>
</comment>
<accession>A0ABR2V1E6</accession>
<reference evidence="2 3" key="1">
    <citation type="journal article" date="2024" name="J. Plant Pathol.">
        <title>Sequence and assembly of the genome of Seiridium unicorne, isolate CBS 538.82, causal agent of cypress canker disease.</title>
        <authorList>
            <person name="Scali E."/>
            <person name="Rocca G.D."/>
            <person name="Danti R."/>
            <person name="Garbelotto M."/>
            <person name="Barberini S."/>
            <person name="Baroncelli R."/>
            <person name="Emiliani G."/>
        </authorList>
    </citation>
    <scope>NUCLEOTIDE SEQUENCE [LARGE SCALE GENOMIC DNA]</scope>
    <source>
        <strain evidence="2 3">BM-138-508</strain>
    </source>
</reference>
<organism evidence="2 3">
    <name type="scientific">Seiridium unicorne</name>
    <dbReference type="NCBI Taxonomy" id="138068"/>
    <lineage>
        <taxon>Eukaryota</taxon>
        <taxon>Fungi</taxon>
        <taxon>Dikarya</taxon>
        <taxon>Ascomycota</taxon>
        <taxon>Pezizomycotina</taxon>
        <taxon>Sordariomycetes</taxon>
        <taxon>Xylariomycetidae</taxon>
        <taxon>Amphisphaeriales</taxon>
        <taxon>Sporocadaceae</taxon>
        <taxon>Seiridium</taxon>
    </lineage>
</organism>
<proteinExistence type="predicted"/>
<evidence type="ECO:0000259" key="1">
    <source>
        <dbReference type="Pfam" id="PF01425"/>
    </source>
</evidence>
<feature type="domain" description="Amidase" evidence="1">
    <location>
        <begin position="146"/>
        <end position="472"/>
    </location>
</feature>
<dbReference type="Proteomes" id="UP001408356">
    <property type="component" value="Unassembled WGS sequence"/>
</dbReference>
<dbReference type="PANTHER" id="PTHR46310:SF7">
    <property type="entry name" value="AMIDASE 1"/>
    <property type="match status" value="1"/>
</dbReference>
<dbReference type="PANTHER" id="PTHR46310">
    <property type="entry name" value="AMIDASE 1"/>
    <property type="match status" value="1"/>
</dbReference>
<gene>
    <name evidence="2" type="ORF">SUNI508_06569</name>
</gene>
<dbReference type="InterPro" id="IPR036928">
    <property type="entry name" value="AS_sf"/>
</dbReference>